<dbReference type="GO" id="GO:0005829">
    <property type="term" value="C:cytosol"/>
    <property type="evidence" value="ECO:0007669"/>
    <property type="project" value="TreeGrafter"/>
</dbReference>
<evidence type="ECO:0000256" key="2">
    <source>
        <dbReference type="ARBA" id="ARBA00022679"/>
    </source>
</evidence>
<evidence type="ECO:0000259" key="3">
    <source>
        <dbReference type="Pfam" id="PF01648"/>
    </source>
</evidence>
<evidence type="ECO:0000313" key="5">
    <source>
        <dbReference type="Proteomes" id="UP001153076"/>
    </source>
</evidence>
<organism evidence="4 5">
    <name type="scientific">Carnegiea gigantea</name>
    <dbReference type="NCBI Taxonomy" id="171969"/>
    <lineage>
        <taxon>Eukaryota</taxon>
        <taxon>Viridiplantae</taxon>
        <taxon>Streptophyta</taxon>
        <taxon>Embryophyta</taxon>
        <taxon>Tracheophyta</taxon>
        <taxon>Spermatophyta</taxon>
        <taxon>Magnoliopsida</taxon>
        <taxon>eudicotyledons</taxon>
        <taxon>Gunneridae</taxon>
        <taxon>Pentapetalae</taxon>
        <taxon>Caryophyllales</taxon>
        <taxon>Cactineae</taxon>
        <taxon>Cactaceae</taxon>
        <taxon>Cactoideae</taxon>
        <taxon>Echinocereeae</taxon>
        <taxon>Carnegiea</taxon>
    </lineage>
</organism>
<dbReference type="PANTHER" id="PTHR12215">
    <property type="entry name" value="PHOSPHOPANTETHEINE TRANSFERASE"/>
    <property type="match status" value="1"/>
</dbReference>
<dbReference type="PANTHER" id="PTHR12215:SF15">
    <property type="entry name" value="4'-PHOSPHOPANTETHEINYL TRANSFERASE SUPERFAMILY-RELATED"/>
    <property type="match status" value="1"/>
</dbReference>
<comment type="caution">
    <text evidence="4">The sequence shown here is derived from an EMBL/GenBank/DDBJ whole genome shotgun (WGS) entry which is preliminary data.</text>
</comment>
<dbReference type="Gene3D" id="3.90.470.20">
    <property type="entry name" value="4'-phosphopantetheinyl transferase domain"/>
    <property type="match status" value="2"/>
</dbReference>
<dbReference type="InterPro" id="IPR008278">
    <property type="entry name" value="4-PPantetheinyl_Trfase_dom"/>
</dbReference>
<reference evidence="4" key="1">
    <citation type="submission" date="2022-04" db="EMBL/GenBank/DDBJ databases">
        <title>Carnegiea gigantea Genome sequencing and assembly v2.</title>
        <authorList>
            <person name="Copetti D."/>
            <person name="Sanderson M.J."/>
            <person name="Burquez A."/>
            <person name="Wojciechowski M.F."/>
        </authorList>
    </citation>
    <scope>NUCLEOTIDE SEQUENCE</scope>
    <source>
        <strain evidence="4">SGP5-SGP5p</strain>
        <tissue evidence="4">Aerial part</tissue>
    </source>
</reference>
<dbReference type="InterPro" id="IPR037143">
    <property type="entry name" value="4-PPantetheinyl_Trfase_dom_sf"/>
</dbReference>
<dbReference type="SUPFAM" id="SSF56214">
    <property type="entry name" value="4'-phosphopantetheinyl transferase"/>
    <property type="match status" value="2"/>
</dbReference>
<dbReference type="InterPro" id="IPR050559">
    <property type="entry name" value="P-Pant_transferase_sf"/>
</dbReference>
<sequence>MNTSLSRLQDHLTKAKNIIAELEKLMEYSGYWVPELGFMRETIITDNNRACEKFTVELREAHMWYVIPDEIKGTSLLEQYLEILSPSEKQTVLSLKDDELRKRAILARTLVRTTIARYQTNPTIDPRSLSFKKNSYGKPEIGIDVEEKKRIVKNDVMSFARRFFCRHEVEHLANISDPVKRRQEFMKLWTLKESYVKALGRGFSATPFNTFRISCKASFISVSDVPYIASSKVPEIVESTYIAHKWQFALMELANTHYASICIEKDTGFEETEESPMMVRVWKTIPFLGDLCVSGTPSVATVGLVE</sequence>
<keyword evidence="2" id="KW-0808">Transferase</keyword>
<keyword evidence="5" id="KW-1185">Reference proteome</keyword>
<feature type="domain" description="4'-phosphopantetheinyl transferase" evidence="3">
    <location>
        <begin position="141"/>
        <end position="215"/>
    </location>
</feature>
<dbReference type="AlphaFoldDB" id="A0A9Q1GLY2"/>
<gene>
    <name evidence="4" type="ORF">Cgig2_012281</name>
</gene>
<evidence type="ECO:0000256" key="1">
    <source>
        <dbReference type="ARBA" id="ARBA00013172"/>
    </source>
</evidence>
<name>A0A9Q1GLY2_9CARY</name>
<dbReference type="EC" id="2.7.8.7" evidence="1"/>
<protein>
    <recommendedName>
        <fullName evidence="1">holo-[acyl-carrier-protein] synthase</fullName>
        <ecNumber evidence="1">2.7.8.7</ecNumber>
    </recommendedName>
</protein>
<dbReference type="GO" id="GO:0000287">
    <property type="term" value="F:magnesium ion binding"/>
    <property type="evidence" value="ECO:0007669"/>
    <property type="project" value="InterPro"/>
</dbReference>
<accession>A0A9Q1GLY2</accession>
<dbReference type="Proteomes" id="UP001153076">
    <property type="component" value="Unassembled WGS sequence"/>
</dbReference>
<dbReference type="GO" id="GO:0008897">
    <property type="term" value="F:holo-[acyl-carrier-protein] synthase activity"/>
    <property type="evidence" value="ECO:0007669"/>
    <property type="project" value="UniProtKB-EC"/>
</dbReference>
<evidence type="ECO:0000313" key="4">
    <source>
        <dbReference type="EMBL" id="KAJ8421599.1"/>
    </source>
</evidence>
<dbReference type="GO" id="GO:0019878">
    <property type="term" value="P:lysine biosynthetic process via aminoadipic acid"/>
    <property type="evidence" value="ECO:0007669"/>
    <property type="project" value="TreeGrafter"/>
</dbReference>
<dbReference type="EMBL" id="JAKOGI010002640">
    <property type="protein sequence ID" value="KAJ8421599.1"/>
    <property type="molecule type" value="Genomic_DNA"/>
</dbReference>
<dbReference type="Pfam" id="PF01648">
    <property type="entry name" value="ACPS"/>
    <property type="match status" value="1"/>
</dbReference>
<dbReference type="OrthoDB" id="26719at2759"/>
<proteinExistence type="predicted"/>